<dbReference type="InParanoid" id="Q6CRR8"/>
<dbReference type="RefSeq" id="XP_453371.1">
    <property type="nucleotide sequence ID" value="XM_453371.1"/>
</dbReference>
<dbReference type="GeneID" id="2893448"/>
<dbReference type="KEGG" id="kla:KLLA0_D06963g"/>
<dbReference type="EMBL" id="CR382124">
    <property type="protein sequence ID" value="CAH00467.1"/>
    <property type="molecule type" value="Genomic_DNA"/>
</dbReference>
<reference evidence="1 2" key="1">
    <citation type="journal article" date="2004" name="Nature">
        <title>Genome evolution in yeasts.</title>
        <authorList>
            <consortium name="Genolevures"/>
            <person name="Dujon B."/>
            <person name="Sherman D."/>
            <person name="Fischer G."/>
            <person name="Durrens P."/>
            <person name="Casaregola S."/>
            <person name="Lafontaine I."/>
            <person name="de Montigny J."/>
            <person name="Marck C."/>
            <person name="Neuveglise C."/>
            <person name="Talla E."/>
            <person name="Goffard N."/>
            <person name="Frangeul L."/>
            <person name="Aigle M."/>
            <person name="Anthouard V."/>
            <person name="Babour A."/>
            <person name="Barbe V."/>
            <person name="Barnay S."/>
            <person name="Blanchin S."/>
            <person name="Beckerich J.M."/>
            <person name="Beyne E."/>
            <person name="Bleykasten C."/>
            <person name="Boisrame A."/>
            <person name="Boyer J."/>
            <person name="Cattolico L."/>
            <person name="Confanioleri F."/>
            <person name="de Daruvar A."/>
            <person name="Despons L."/>
            <person name="Fabre E."/>
            <person name="Fairhead C."/>
            <person name="Ferry-Dumazet H."/>
            <person name="Groppi A."/>
            <person name="Hantraye F."/>
            <person name="Hennequin C."/>
            <person name="Jauniaux N."/>
            <person name="Joyet P."/>
            <person name="Kachouri R."/>
            <person name="Kerrest A."/>
            <person name="Koszul R."/>
            <person name="Lemaire M."/>
            <person name="Lesur I."/>
            <person name="Ma L."/>
            <person name="Muller H."/>
            <person name="Nicaud J.M."/>
            <person name="Nikolski M."/>
            <person name="Oztas S."/>
            <person name="Ozier-Kalogeropoulos O."/>
            <person name="Pellenz S."/>
            <person name="Potier S."/>
            <person name="Richard G.F."/>
            <person name="Straub M.L."/>
            <person name="Suleau A."/>
            <person name="Swennene D."/>
            <person name="Tekaia F."/>
            <person name="Wesolowski-Louvel M."/>
            <person name="Westhof E."/>
            <person name="Wirth B."/>
            <person name="Zeniou-Meyer M."/>
            <person name="Zivanovic I."/>
            <person name="Bolotin-Fukuhara M."/>
            <person name="Thierry A."/>
            <person name="Bouchier C."/>
            <person name="Caudron B."/>
            <person name="Scarpelli C."/>
            <person name="Gaillardin C."/>
            <person name="Weissenbach J."/>
            <person name="Wincker P."/>
            <person name="Souciet J.L."/>
        </authorList>
    </citation>
    <scope>NUCLEOTIDE SEQUENCE [LARGE SCALE GENOMIC DNA]</scope>
    <source>
        <strain evidence="2">ATCC 8585 / CBS 2359 / DSM 70799 / NBRC 1267 / NRRL Y-1140 / WM37</strain>
    </source>
</reference>
<gene>
    <name evidence="1" type="ORF">KLLA0_D06963g</name>
</gene>
<protein>
    <submittedName>
        <fullName evidence="1">KLLA0D06963p</fullName>
    </submittedName>
</protein>
<dbReference type="Proteomes" id="UP000000598">
    <property type="component" value="Chromosome D"/>
</dbReference>
<sequence>MQQCAKQLLICNHVIYPFKENHFFFPFFLFWCLGDKQIKYRISASHCLLAVPYSRQKLESLSGLSIKGKCQAINFAYDRKLSLVIISVKCNRISLRLGSNYCYQYHFNLNSNAGAQLNLMLISFPILLNWRSVFLDPFDMCLVHTDKISRCLPHFVTKPQI</sequence>
<organism evidence="1 2">
    <name type="scientific">Kluyveromyces lactis (strain ATCC 8585 / CBS 2359 / DSM 70799 / NBRC 1267 / NRRL Y-1140 / WM37)</name>
    <name type="common">Yeast</name>
    <name type="synonym">Candida sphaerica</name>
    <dbReference type="NCBI Taxonomy" id="284590"/>
    <lineage>
        <taxon>Eukaryota</taxon>
        <taxon>Fungi</taxon>
        <taxon>Dikarya</taxon>
        <taxon>Ascomycota</taxon>
        <taxon>Saccharomycotina</taxon>
        <taxon>Saccharomycetes</taxon>
        <taxon>Saccharomycetales</taxon>
        <taxon>Saccharomycetaceae</taxon>
        <taxon>Kluyveromyces</taxon>
    </lineage>
</organism>
<keyword evidence="2" id="KW-1185">Reference proteome</keyword>
<name>Q6CRR8_KLULA</name>
<evidence type="ECO:0000313" key="1">
    <source>
        <dbReference type="EMBL" id="CAH00467.1"/>
    </source>
</evidence>
<proteinExistence type="predicted"/>
<evidence type="ECO:0000313" key="2">
    <source>
        <dbReference type="Proteomes" id="UP000000598"/>
    </source>
</evidence>
<dbReference type="PaxDb" id="284590-Q6CRR8"/>
<dbReference type="HOGENOM" id="CLU_1643966_0_0_1"/>
<dbReference type="AlphaFoldDB" id="Q6CRR8"/>
<accession>Q6CRR8</accession>